<evidence type="ECO:0000256" key="5">
    <source>
        <dbReference type="ARBA" id="ARBA00022825"/>
    </source>
</evidence>
<dbReference type="AlphaFoldDB" id="D0MD95"/>
<dbReference type="InterPro" id="IPR047217">
    <property type="entry name" value="S49_SppA_67K_type_N"/>
</dbReference>
<dbReference type="EMBL" id="CP001807">
    <property type="protein sequence ID" value="ACY49007.1"/>
    <property type="molecule type" value="Genomic_DNA"/>
</dbReference>
<evidence type="ECO:0000256" key="6">
    <source>
        <dbReference type="ARBA" id="ARBA00023136"/>
    </source>
</evidence>
<dbReference type="Proteomes" id="UP000002221">
    <property type="component" value="Chromosome"/>
</dbReference>
<evidence type="ECO:0000256" key="7">
    <source>
        <dbReference type="PIRSR" id="PIRSR001217-1"/>
    </source>
</evidence>
<feature type="active site" description="Nucleophile" evidence="7">
    <location>
        <position position="397"/>
    </location>
</feature>
<accession>D0MD95</accession>
<dbReference type="STRING" id="518766.Rmar_2128"/>
<dbReference type="PIRSF" id="PIRSF001217">
    <property type="entry name" value="Protease_4_SppA"/>
    <property type="match status" value="1"/>
</dbReference>
<dbReference type="InterPro" id="IPR002142">
    <property type="entry name" value="Peptidase_S49"/>
</dbReference>
<dbReference type="GO" id="GO:0008707">
    <property type="term" value="F:inositol hexakisphosphate 4-phosphatase activity"/>
    <property type="evidence" value="ECO:0007669"/>
    <property type="project" value="UniProtKB-EC"/>
</dbReference>
<dbReference type="InterPro" id="IPR029045">
    <property type="entry name" value="ClpP/crotonase-like_dom_sf"/>
</dbReference>
<dbReference type="GO" id="GO:0006465">
    <property type="term" value="P:signal peptide processing"/>
    <property type="evidence" value="ECO:0007669"/>
    <property type="project" value="InterPro"/>
</dbReference>
<dbReference type="PANTHER" id="PTHR33209">
    <property type="entry name" value="PROTEASE 4"/>
    <property type="match status" value="1"/>
</dbReference>
<evidence type="ECO:0000256" key="3">
    <source>
        <dbReference type="ARBA" id="ARBA00022670"/>
    </source>
</evidence>
<keyword evidence="10" id="KW-1185">Reference proteome</keyword>
<dbReference type="CDD" id="cd07018">
    <property type="entry name" value="S49_SppA_67K_type"/>
    <property type="match status" value="1"/>
</dbReference>
<evidence type="ECO:0000313" key="9">
    <source>
        <dbReference type="EMBL" id="ACY49007.1"/>
    </source>
</evidence>
<evidence type="ECO:0000256" key="4">
    <source>
        <dbReference type="ARBA" id="ARBA00022801"/>
    </source>
</evidence>
<dbReference type="KEGG" id="rmr:Rmar_2128"/>
<proteinExistence type="inferred from homology"/>
<dbReference type="NCBIfam" id="TIGR00705">
    <property type="entry name" value="SppA_67K"/>
    <property type="match status" value="1"/>
</dbReference>
<gene>
    <name evidence="9" type="ordered locus">Rmar_2128</name>
</gene>
<dbReference type="Pfam" id="PF01343">
    <property type="entry name" value="Peptidase_S49"/>
    <property type="match status" value="2"/>
</dbReference>
<evidence type="ECO:0000259" key="8">
    <source>
        <dbReference type="Pfam" id="PF01343"/>
    </source>
</evidence>
<dbReference type="GO" id="GO:0016020">
    <property type="term" value="C:membrane"/>
    <property type="evidence" value="ECO:0007669"/>
    <property type="project" value="UniProtKB-SubCell"/>
</dbReference>
<dbReference type="RefSeq" id="WP_012844618.1">
    <property type="nucleotide sequence ID" value="NC_013501.1"/>
</dbReference>
<dbReference type="SUPFAM" id="SSF52096">
    <property type="entry name" value="ClpP/crotonase"/>
    <property type="match status" value="2"/>
</dbReference>
<feature type="domain" description="Peptidase S49" evidence="8">
    <location>
        <begin position="381"/>
        <end position="532"/>
    </location>
</feature>
<dbReference type="HOGENOM" id="CLU_008856_1_1_10"/>
<name>D0MD95_RHOM4</name>
<evidence type="ECO:0000256" key="2">
    <source>
        <dbReference type="ARBA" id="ARBA00008683"/>
    </source>
</evidence>
<comment type="similarity">
    <text evidence="2">Belongs to the peptidase S49 family.</text>
</comment>
<sequence>MRFLSSLLASILGTLIAIGLVFLFLFLFLMGLATAVEQPPAIRSGSVLVIRLSGPIPEVVSPDPLSRLLLEEPPYGLHDLTHALKKAAADRRIEAVWLRLQNPQLSWASLEEVRTALVDFRASGKLLIASCEDFGMDEATYFLASAADSVFAGPESFFEFNGFYLTAEFYKRLLDKLEVEAQVVRAGAFKSAGEPFVREHLSEENRLQLQALLDAYNRRFLETVAEARGLSVEDVNRLATEQLLLSAEEAVQAGLLDGLRDAGQIERMLKTHLGYGPDEKLRRVSLRQYARVPDREAGLPTGNEGEIAVVYAVGTIVPGKSQQEPVPVPFLGGRMLGSETLIAALEEARQSERVKAVVLRINSPGGSAAASEAMWQAIRRTAEEKPVIVSMGDVAASGGYWISTAADTIVADPLTITGSIGVIGMLLNAGGLFENKIGITYDLLRTSPYADMFSGLVPPEPYEVERLQQTIMATYRTFLQKVSQARGLPVDSVDAIGGGRVWIGETAHRIGLVDVLGGLDRAIAIAAEKAGLAPGTYRIRVLPRPRMFAERLAEQLEARAVQTWRNLTASPATRMLEAYRPALDRLRLLHGTPLARMWPEVSVR</sequence>
<dbReference type="CDD" id="cd07023">
    <property type="entry name" value="S49_Sppa_N_C"/>
    <property type="match status" value="1"/>
</dbReference>
<dbReference type="EC" id="3.1.3.26" evidence="9"/>
<dbReference type="eggNOG" id="COG0616">
    <property type="taxonomic scope" value="Bacteria"/>
</dbReference>
<dbReference type="InterPro" id="IPR004635">
    <property type="entry name" value="Pept_S49_SppA"/>
</dbReference>
<feature type="active site" description="Proton donor/acceptor" evidence="7">
    <location>
        <position position="190"/>
    </location>
</feature>
<evidence type="ECO:0000313" key="10">
    <source>
        <dbReference type="Proteomes" id="UP000002221"/>
    </source>
</evidence>
<dbReference type="PANTHER" id="PTHR33209:SF1">
    <property type="entry name" value="PEPTIDASE S49 DOMAIN-CONTAINING PROTEIN"/>
    <property type="match status" value="1"/>
</dbReference>
<reference evidence="9 10" key="1">
    <citation type="journal article" date="2009" name="Stand. Genomic Sci.">
        <title>Complete genome sequence of Rhodothermus marinus type strain (R-10).</title>
        <authorList>
            <person name="Nolan M."/>
            <person name="Tindall B.J."/>
            <person name="Pomrenke H."/>
            <person name="Lapidus A."/>
            <person name="Copeland A."/>
            <person name="Glavina Del Rio T."/>
            <person name="Lucas S."/>
            <person name="Chen F."/>
            <person name="Tice H."/>
            <person name="Cheng J.F."/>
            <person name="Saunders E."/>
            <person name="Han C."/>
            <person name="Bruce D."/>
            <person name="Goodwin L."/>
            <person name="Chain P."/>
            <person name="Pitluck S."/>
            <person name="Ovchinikova G."/>
            <person name="Pati A."/>
            <person name="Ivanova N."/>
            <person name="Mavromatis K."/>
            <person name="Chen A."/>
            <person name="Palaniappan K."/>
            <person name="Land M."/>
            <person name="Hauser L."/>
            <person name="Chang Y.J."/>
            <person name="Jeffries C.D."/>
            <person name="Brettin T."/>
            <person name="Goker M."/>
            <person name="Bristow J."/>
            <person name="Eisen J.A."/>
            <person name="Markowitz V."/>
            <person name="Hugenholtz P."/>
            <person name="Kyrpides N.C."/>
            <person name="Klenk H.P."/>
            <person name="Detter J.C."/>
        </authorList>
    </citation>
    <scope>NUCLEOTIDE SEQUENCE [LARGE SCALE GENOMIC DNA]</scope>
    <source>
        <strain evidence="10">ATCC 43812 / DSM 4252 / R-10</strain>
    </source>
</reference>
<dbReference type="InterPro" id="IPR004634">
    <property type="entry name" value="Pept_S49_pIV"/>
</dbReference>
<keyword evidence="3" id="KW-0645">Protease</keyword>
<feature type="domain" description="Peptidase S49" evidence="8">
    <location>
        <begin position="121"/>
        <end position="268"/>
    </location>
</feature>
<evidence type="ECO:0000256" key="1">
    <source>
        <dbReference type="ARBA" id="ARBA00004370"/>
    </source>
</evidence>
<dbReference type="OrthoDB" id="9764363at2"/>
<protein>
    <submittedName>
        <fullName evidence="9">Signal peptide peptidase SppA, 67K type</fullName>
        <ecNumber evidence="9">3.1.3.26</ecNumber>
    </submittedName>
</protein>
<dbReference type="GO" id="GO:0008236">
    <property type="term" value="F:serine-type peptidase activity"/>
    <property type="evidence" value="ECO:0007669"/>
    <property type="project" value="UniProtKB-KW"/>
</dbReference>
<keyword evidence="5" id="KW-0720">Serine protease</keyword>
<dbReference type="Gene3D" id="3.90.226.10">
    <property type="entry name" value="2-enoyl-CoA Hydratase, Chain A, domain 1"/>
    <property type="match status" value="3"/>
</dbReference>
<comment type="subcellular location">
    <subcellularLocation>
        <location evidence="1">Membrane</location>
    </subcellularLocation>
</comment>
<organism evidence="9 10">
    <name type="scientific">Rhodothermus marinus (strain ATCC 43812 / DSM 4252 / R-10)</name>
    <name type="common">Rhodothermus obamensis</name>
    <dbReference type="NCBI Taxonomy" id="518766"/>
    <lineage>
        <taxon>Bacteria</taxon>
        <taxon>Pseudomonadati</taxon>
        <taxon>Rhodothermota</taxon>
        <taxon>Rhodothermia</taxon>
        <taxon>Rhodothermales</taxon>
        <taxon>Rhodothermaceae</taxon>
        <taxon>Rhodothermus</taxon>
    </lineage>
</organism>
<dbReference type="Gene3D" id="6.20.330.10">
    <property type="match status" value="1"/>
</dbReference>
<keyword evidence="6" id="KW-0472">Membrane</keyword>
<dbReference type="NCBIfam" id="TIGR00706">
    <property type="entry name" value="SppA_dom"/>
    <property type="match status" value="1"/>
</dbReference>
<dbReference type="InterPro" id="IPR047272">
    <property type="entry name" value="S49_SppA_C"/>
</dbReference>
<keyword evidence="4 9" id="KW-0378">Hydrolase</keyword>